<protein>
    <submittedName>
        <fullName evidence="3">Uncharacterized protein</fullName>
    </submittedName>
</protein>
<dbReference type="SUPFAM" id="SSF81321">
    <property type="entry name" value="Family A G protein-coupled receptor-like"/>
    <property type="match status" value="1"/>
</dbReference>
<name>A0A1Y2HNS0_9FUNG</name>
<evidence type="ECO:0000313" key="3">
    <source>
        <dbReference type="EMBL" id="ORZ36220.1"/>
    </source>
</evidence>
<feature type="compositionally biased region" description="Basic residues" evidence="1">
    <location>
        <begin position="95"/>
        <end position="107"/>
    </location>
</feature>
<evidence type="ECO:0000313" key="4">
    <source>
        <dbReference type="Proteomes" id="UP000193411"/>
    </source>
</evidence>
<dbReference type="EMBL" id="MCFL01000018">
    <property type="protein sequence ID" value="ORZ36220.1"/>
    <property type="molecule type" value="Genomic_DNA"/>
</dbReference>
<evidence type="ECO:0000256" key="2">
    <source>
        <dbReference type="SAM" id="Phobius"/>
    </source>
</evidence>
<evidence type="ECO:0000256" key="1">
    <source>
        <dbReference type="SAM" id="MobiDB-lite"/>
    </source>
</evidence>
<dbReference type="Gene3D" id="1.20.1070.10">
    <property type="entry name" value="Rhodopsin 7-helix transmembrane proteins"/>
    <property type="match status" value="1"/>
</dbReference>
<keyword evidence="2" id="KW-0472">Membrane</keyword>
<keyword evidence="2" id="KW-1133">Transmembrane helix</keyword>
<feature type="transmembrane region" description="Helical" evidence="2">
    <location>
        <begin position="157"/>
        <end position="177"/>
    </location>
</feature>
<reference evidence="3 4" key="1">
    <citation type="submission" date="2016-07" db="EMBL/GenBank/DDBJ databases">
        <title>Pervasive Adenine N6-methylation of Active Genes in Fungi.</title>
        <authorList>
            <consortium name="DOE Joint Genome Institute"/>
            <person name="Mondo S.J."/>
            <person name="Dannebaum R.O."/>
            <person name="Kuo R.C."/>
            <person name="Labutti K."/>
            <person name="Haridas S."/>
            <person name="Kuo A."/>
            <person name="Salamov A."/>
            <person name="Ahrendt S.R."/>
            <person name="Lipzen A."/>
            <person name="Sullivan W."/>
            <person name="Andreopoulos W.B."/>
            <person name="Clum A."/>
            <person name="Lindquist E."/>
            <person name="Daum C."/>
            <person name="Ramamoorthy G.K."/>
            <person name="Gryganskyi A."/>
            <person name="Culley D."/>
            <person name="Magnuson J.K."/>
            <person name="James T.Y."/>
            <person name="O'Malley M.A."/>
            <person name="Stajich J.E."/>
            <person name="Spatafora J.W."/>
            <person name="Visel A."/>
            <person name="Grigoriev I.V."/>
        </authorList>
    </citation>
    <scope>NUCLEOTIDE SEQUENCE [LARGE SCALE GENOMIC DNA]</scope>
    <source>
        <strain evidence="3 4">PL171</strain>
    </source>
</reference>
<feature type="transmembrane region" description="Helical" evidence="2">
    <location>
        <begin position="124"/>
        <end position="145"/>
    </location>
</feature>
<feature type="compositionally biased region" description="Polar residues" evidence="1">
    <location>
        <begin position="77"/>
        <end position="86"/>
    </location>
</feature>
<dbReference type="Proteomes" id="UP000193411">
    <property type="component" value="Unassembled WGS sequence"/>
</dbReference>
<feature type="region of interest" description="Disordered" evidence="1">
    <location>
        <begin position="1"/>
        <end position="40"/>
    </location>
</feature>
<accession>A0A1Y2HNS0</accession>
<keyword evidence="2" id="KW-0812">Transmembrane</keyword>
<organism evidence="3 4">
    <name type="scientific">Catenaria anguillulae PL171</name>
    <dbReference type="NCBI Taxonomy" id="765915"/>
    <lineage>
        <taxon>Eukaryota</taxon>
        <taxon>Fungi</taxon>
        <taxon>Fungi incertae sedis</taxon>
        <taxon>Blastocladiomycota</taxon>
        <taxon>Blastocladiomycetes</taxon>
        <taxon>Blastocladiales</taxon>
        <taxon>Catenariaceae</taxon>
        <taxon>Catenaria</taxon>
    </lineage>
</organism>
<feature type="region of interest" description="Disordered" evidence="1">
    <location>
        <begin position="65"/>
        <end position="107"/>
    </location>
</feature>
<dbReference type="OrthoDB" id="10668370at2759"/>
<keyword evidence="4" id="KW-1185">Reference proteome</keyword>
<sequence>MSRGDGPDASTPGSTAARRVGGSDQMEVADNNVVGSGLGGRSYMRLKSISFLGSKTKNSLGRISFSLRPKEHKDPASGSTTPNSGGKSRPNGGAHHPHHQQQQHKNAHKLQMLRIESHLVRRGMWVIASFSISWAFILCQIMWAFSSQRRIPVDLEIAITLAAFFSPLLDPLAIMYVDVRWRDAMFGLFPSCCCRRRRSESISAHRSGA</sequence>
<dbReference type="AlphaFoldDB" id="A0A1Y2HNS0"/>
<gene>
    <name evidence="3" type="ORF">BCR44DRAFT_1084957</name>
</gene>
<comment type="caution">
    <text evidence="3">The sequence shown here is derived from an EMBL/GenBank/DDBJ whole genome shotgun (WGS) entry which is preliminary data.</text>
</comment>
<proteinExistence type="predicted"/>